<dbReference type="Proteomes" id="UP000321820">
    <property type="component" value="Chromosome"/>
</dbReference>
<accession>A0A5B9E8C7</accession>
<evidence type="ECO:0000313" key="1">
    <source>
        <dbReference type="EMBL" id="QEE28358.1"/>
    </source>
</evidence>
<name>A0A5B9E8C7_9BACT</name>
<dbReference type="EMBL" id="CP042806">
    <property type="protein sequence ID" value="QEE28358.1"/>
    <property type="molecule type" value="Genomic_DNA"/>
</dbReference>
<evidence type="ECO:0000313" key="2">
    <source>
        <dbReference type="Proteomes" id="UP000321820"/>
    </source>
</evidence>
<protein>
    <submittedName>
        <fullName evidence="1">Uncharacterized protein</fullName>
    </submittedName>
</protein>
<gene>
    <name evidence="1" type="ORF">FTW19_10315</name>
</gene>
<dbReference type="OrthoDB" id="116450at2"/>
<proteinExistence type="predicted"/>
<organism evidence="1 2">
    <name type="scientific">Terriglobus albidus</name>
    <dbReference type="NCBI Taxonomy" id="1592106"/>
    <lineage>
        <taxon>Bacteria</taxon>
        <taxon>Pseudomonadati</taxon>
        <taxon>Acidobacteriota</taxon>
        <taxon>Terriglobia</taxon>
        <taxon>Terriglobales</taxon>
        <taxon>Acidobacteriaceae</taxon>
        <taxon>Terriglobus</taxon>
    </lineage>
</organism>
<reference evidence="1 2" key="1">
    <citation type="submission" date="2019-08" db="EMBL/GenBank/DDBJ databases">
        <title>Complete genome sequence of Terriglobus albidus strain ORNL.</title>
        <authorList>
            <person name="Podar M."/>
        </authorList>
    </citation>
    <scope>NUCLEOTIDE SEQUENCE [LARGE SCALE GENOMIC DNA]</scope>
    <source>
        <strain evidence="1 2">ORNL</strain>
    </source>
</reference>
<sequence length="149" mass="17013">MAAPYRSTCTIDGQKFDCLSIQVAFSTDKDRAGMPQMGSLNTDIRVYVDFHDDTNIPFSTMSNLFNLSNVVTRDKVKPIKLEFWKDDSHQDALASYNFNGWISGFHTLNPYQSETQLKDEDHAGVNHILVLDLEAQMNQQNFRDIMLSN</sequence>
<dbReference type="AlphaFoldDB" id="A0A5B9E8C7"/>
<dbReference type="KEGG" id="talb:FTW19_10315"/>
<dbReference type="RefSeq" id="WP_147647548.1">
    <property type="nucleotide sequence ID" value="NZ_CP042806.1"/>
</dbReference>
<keyword evidence="2" id="KW-1185">Reference proteome</keyword>